<dbReference type="AlphaFoldDB" id="A0A9P7G9L0"/>
<dbReference type="GO" id="GO:0003735">
    <property type="term" value="F:structural constituent of ribosome"/>
    <property type="evidence" value="ECO:0007669"/>
    <property type="project" value="InterPro"/>
</dbReference>
<dbReference type="OrthoDB" id="416470at2759"/>
<evidence type="ECO:0000256" key="1">
    <source>
        <dbReference type="ARBA" id="ARBA00009451"/>
    </source>
</evidence>
<dbReference type="SUPFAM" id="SSF54843">
    <property type="entry name" value="Ribosomal protein L22"/>
    <property type="match status" value="1"/>
</dbReference>
<accession>A0A9P7G9L0</accession>
<evidence type="ECO:0000256" key="3">
    <source>
        <dbReference type="ARBA" id="ARBA00023274"/>
    </source>
</evidence>
<protein>
    <recommendedName>
        <fullName evidence="8">Ribosomal protein L22</fullName>
    </recommendedName>
</protein>
<dbReference type="PANTHER" id="PTHR13501:SF8">
    <property type="entry name" value="LARGE RIBOSOMAL SUBUNIT PROTEIN UL22M"/>
    <property type="match status" value="1"/>
</dbReference>
<evidence type="ECO:0000256" key="2">
    <source>
        <dbReference type="ARBA" id="ARBA00022980"/>
    </source>
</evidence>
<dbReference type="PANTHER" id="PTHR13501">
    <property type="entry name" value="CHLOROPLAST 50S RIBOSOMAL PROTEIN L22-RELATED"/>
    <property type="match status" value="1"/>
</dbReference>
<gene>
    <name evidence="6" type="ORF">DXG03_002865</name>
</gene>
<dbReference type="InterPro" id="IPR036394">
    <property type="entry name" value="Ribosomal_uL22_sf"/>
</dbReference>
<dbReference type="Pfam" id="PF00237">
    <property type="entry name" value="Ribosomal_L22"/>
    <property type="match status" value="1"/>
</dbReference>
<name>A0A9P7G9L0_9AGAR</name>
<evidence type="ECO:0000256" key="4">
    <source>
        <dbReference type="RuleBase" id="RU004005"/>
    </source>
</evidence>
<proteinExistence type="inferred from homology"/>
<evidence type="ECO:0000313" key="7">
    <source>
        <dbReference type="Proteomes" id="UP000775547"/>
    </source>
</evidence>
<dbReference type="EMBL" id="JABCKV010000019">
    <property type="protein sequence ID" value="KAG5646562.1"/>
    <property type="molecule type" value="Genomic_DNA"/>
</dbReference>
<evidence type="ECO:0000256" key="5">
    <source>
        <dbReference type="SAM" id="MobiDB-lite"/>
    </source>
</evidence>
<reference evidence="6" key="2">
    <citation type="submission" date="2021-10" db="EMBL/GenBank/DDBJ databases">
        <title>Phylogenomics reveals ancestral predisposition of the termite-cultivated fungus Termitomyces towards a domesticated lifestyle.</title>
        <authorList>
            <person name="Auxier B."/>
            <person name="Grum-Grzhimaylo A."/>
            <person name="Cardenas M.E."/>
            <person name="Lodge J.D."/>
            <person name="Laessoe T."/>
            <person name="Pedersen O."/>
            <person name="Smith M.E."/>
            <person name="Kuyper T.W."/>
            <person name="Franco-Molano E.A."/>
            <person name="Baroni T.J."/>
            <person name="Aanen D.K."/>
        </authorList>
    </citation>
    <scope>NUCLEOTIDE SEQUENCE</scope>
    <source>
        <strain evidence="6">AP01</strain>
        <tissue evidence="6">Mycelium</tissue>
    </source>
</reference>
<dbReference type="GO" id="GO:0006412">
    <property type="term" value="P:translation"/>
    <property type="evidence" value="ECO:0007669"/>
    <property type="project" value="InterPro"/>
</dbReference>
<comment type="caution">
    <text evidence="6">The sequence shown here is derived from an EMBL/GenBank/DDBJ whole genome shotgun (WGS) entry which is preliminary data.</text>
</comment>
<feature type="region of interest" description="Disordered" evidence="5">
    <location>
        <begin position="1"/>
        <end position="23"/>
    </location>
</feature>
<keyword evidence="2 4" id="KW-0689">Ribosomal protein</keyword>
<keyword evidence="7" id="KW-1185">Reference proteome</keyword>
<keyword evidence="3 4" id="KW-0687">Ribonucleoprotein</keyword>
<dbReference type="InterPro" id="IPR001063">
    <property type="entry name" value="Ribosomal_uL22"/>
</dbReference>
<evidence type="ECO:0008006" key="8">
    <source>
        <dbReference type="Google" id="ProtNLM"/>
    </source>
</evidence>
<dbReference type="GO" id="GO:0005762">
    <property type="term" value="C:mitochondrial large ribosomal subunit"/>
    <property type="evidence" value="ECO:0007669"/>
    <property type="project" value="TreeGrafter"/>
</dbReference>
<dbReference type="Proteomes" id="UP000775547">
    <property type="component" value="Unassembled WGS sequence"/>
</dbReference>
<feature type="region of interest" description="Disordered" evidence="5">
    <location>
        <begin position="107"/>
        <end position="133"/>
    </location>
</feature>
<organism evidence="6 7">
    <name type="scientific">Asterophora parasitica</name>
    <dbReference type="NCBI Taxonomy" id="117018"/>
    <lineage>
        <taxon>Eukaryota</taxon>
        <taxon>Fungi</taxon>
        <taxon>Dikarya</taxon>
        <taxon>Basidiomycota</taxon>
        <taxon>Agaricomycotina</taxon>
        <taxon>Agaricomycetes</taxon>
        <taxon>Agaricomycetidae</taxon>
        <taxon>Agaricales</taxon>
        <taxon>Tricholomatineae</taxon>
        <taxon>Lyophyllaceae</taxon>
        <taxon>Asterophora</taxon>
    </lineage>
</organism>
<dbReference type="Gene3D" id="3.90.470.10">
    <property type="entry name" value="Ribosomal protein L22/L17"/>
    <property type="match status" value="1"/>
</dbReference>
<dbReference type="InterPro" id="IPR047867">
    <property type="entry name" value="Ribosomal_uL22_bac/org-type"/>
</dbReference>
<comment type="similarity">
    <text evidence="1 4">Belongs to the universal ribosomal protein uL22 family.</text>
</comment>
<reference evidence="6" key="1">
    <citation type="submission" date="2020-07" db="EMBL/GenBank/DDBJ databases">
        <authorList>
            <person name="Nieuwenhuis M."/>
            <person name="Van De Peppel L.J.J."/>
        </authorList>
    </citation>
    <scope>NUCLEOTIDE SEQUENCE</scope>
    <source>
        <strain evidence="6">AP01</strain>
        <tissue evidence="6">Mycelium</tissue>
    </source>
</reference>
<sequence>MQSSLRHIGRTVRPMVSHASSSRVPLETRRQYVPSYIIHSSGSNPLHSASFLNPLNWVKEKLVPAIREKQSQEEIDAGKERAAEEGNQSIFEAETVVKKARGKRGAIPIKEGAYSPKKPYNPRPTSRRGSELQHKYSTANFKISPRKLNALGRQIAGKPIDYAILQMQFSEKRASSRIMHMLATAKDHAVRYKRLTEPKLIVAESWVSKGPRGAKRLEPRGRGHFGIRTHPNSKLTVVLKEGKTLEEQKKEDRARKIRKIVSAAATREDRPIRNPSPTWGW</sequence>
<evidence type="ECO:0000313" key="6">
    <source>
        <dbReference type="EMBL" id="KAG5646562.1"/>
    </source>
</evidence>